<proteinExistence type="predicted"/>
<dbReference type="EMBL" id="BDQC01000200">
    <property type="protein sequence ID" value="GBH22611.1"/>
    <property type="molecule type" value="Genomic_RNA"/>
</dbReference>
<dbReference type="EMBL" id="BDQB01000304">
    <property type="protein sequence ID" value="GBH22444.1"/>
    <property type="molecule type" value="Genomic_RNA"/>
</dbReference>
<sequence length="530" mass="59200">MTRTSVVKMYVPMLPGRPGTVTRPAISPQTLPQTQLDPSMGNGNRAQIRTNNSNANAPSNRPNELPSGNRIGGRFPNRQQRRNNNNSRPVVPIMRERGGRNNNSNLKVVAGDFGFNIDGSNSPNVYTGHSETTLFRDYNKNSVKVENTGLNENNLTNAFKVLNIDFAQSILTGGYSDAYKVIRNKLERTIISSTNASRGAMDIIQAQNISLYLDSVVKAFDILIELEVMQAWDPDSNQSYDKTLRTLASKVSIAEVLEYRNKIRMALIPHVLPLGWMQYIKWLRETHLQNEVAESTKLRFVSTVTVSAMDDALQGKEFSTWTWKSRVDAILTDLNNQDPRIPALIMAKVEDPDFSFQNVKDHYTLVHNSASYDPNFNDLYNNRTILWGTGTTTSSYPKLTGTQNGYAAFHRVDPYAMCLAQIGTQMNITTGVPLEGKNQPVKVGEEGTLNTHFFIEGPIAGNINYRVRGVEHWYEYHDDSVHNIDLTAAGAPTKAYSTPKGIHVLNYVASSSNIQMAARESLTRLTLSNF</sequence>
<accession>A0A2V0RBD6</accession>
<feature type="region of interest" description="Disordered" evidence="1">
    <location>
        <begin position="17"/>
        <end position="104"/>
    </location>
</feature>
<feature type="compositionally biased region" description="Polar residues" evidence="1">
    <location>
        <begin position="27"/>
        <end position="48"/>
    </location>
</feature>
<organism evidence="2">
    <name type="scientific">viral metagenome</name>
    <dbReference type="NCBI Taxonomy" id="1070528"/>
    <lineage>
        <taxon>unclassified sequences</taxon>
        <taxon>metagenomes</taxon>
        <taxon>organismal metagenomes</taxon>
    </lineage>
</organism>
<reference evidence="2" key="1">
    <citation type="submission" date="2017-04" db="EMBL/GenBank/DDBJ databases">
        <title>Unveiling RNA virosphere associated with marine microorganisms.</title>
        <authorList>
            <person name="Urayama S."/>
            <person name="Takaki Y."/>
            <person name="Nishi S."/>
            <person name="Yoshida Y."/>
            <person name="Deguchi S."/>
            <person name="Takai K."/>
            <person name="Nunoura T."/>
        </authorList>
    </citation>
    <scope>NUCLEOTIDE SEQUENCE</scope>
</reference>
<evidence type="ECO:0000256" key="1">
    <source>
        <dbReference type="SAM" id="MobiDB-lite"/>
    </source>
</evidence>
<evidence type="ECO:0000313" key="2">
    <source>
        <dbReference type="EMBL" id="GBH22444.1"/>
    </source>
</evidence>
<comment type="caution">
    <text evidence="2">The sequence shown here is derived from an EMBL/GenBank/DDBJ whole genome shotgun (WGS) entry which is preliminary data.</text>
</comment>
<protein>
    <recommendedName>
        <fullName evidence="3">Capsid protein</fullName>
    </recommendedName>
</protein>
<name>A0A2V0RBD6_9ZZZZ</name>
<feature type="compositionally biased region" description="Low complexity" evidence="1">
    <location>
        <begin position="49"/>
        <end position="63"/>
    </location>
</feature>
<dbReference type="EMBL" id="BDQE01000187">
    <property type="protein sequence ID" value="GBH22933.1"/>
    <property type="molecule type" value="Genomic_RNA"/>
</dbReference>
<evidence type="ECO:0008006" key="3">
    <source>
        <dbReference type="Google" id="ProtNLM"/>
    </source>
</evidence>
<dbReference type="AlphaFoldDB" id="A0A2V0RBD6"/>